<name>A0A6G4XLH4_9ACTN</name>
<gene>
    <name evidence="9" type="ORF">G6045_18725</name>
</gene>
<evidence type="ECO:0000256" key="6">
    <source>
        <dbReference type="SAM" id="MobiDB-lite"/>
    </source>
</evidence>
<protein>
    <submittedName>
        <fullName evidence="9">PspC domain-containing protein</fullName>
    </submittedName>
</protein>
<keyword evidence="4 7" id="KW-1133">Transmembrane helix</keyword>
<dbReference type="EMBL" id="JAAKZW010000072">
    <property type="protein sequence ID" value="NGO77677.1"/>
    <property type="molecule type" value="Genomic_DNA"/>
</dbReference>
<feature type="domain" description="Phage shock protein PspC N-terminal" evidence="8">
    <location>
        <begin position="42"/>
        <end position="97"/>
    </location>
</feature>
<accession>A0A6G4XLH4</accession>
<dbReference type="InterPro" id="IPR007168">
    <property type="entry name" value="Phageshock_PspC_N"/>
</dbReference>
<evidence type="ECO:0000259" key="8">
    <source>
        <dbReference type="Pfam" id="PF04024"/>
    </source>
</evidence>
<feature type="compositionally biased region" description="Low complexity" evidence="6">
    <location>
        <begin position="170"/>
        <end position="187"/>
    </location>
</feature>
<dbReference type="GO" id="GO:0005886">
    <property type="term" value="C:plasma membrane"/>
    <property type="evidence" value="ECO:0007669"/>
    <property type="project" value="UniProtKB-SubCell"/>
</dbReference>
<evidence type="ECO:0000256" key="7">
    <source>
        <dbReference type="SAM" id="Phobius"/>
    </source>
</evidence>
<evidence type="ECO:0000256" key="1">
    <source>
        <dbReference type="ARBA" id="ARBA00004162"/>
    </source>
</evidence>
<keyword evidence="5 7" id="KW-0472">Membrane</keyword>
<feature type="transmembrane region" description="Helical" evidence="7">
    <location>
        <begin position="277"/>
        <end position="299"/>
    </location>
</feature>
<keyword evidence="2" id="KW-1003">Cell membrane</keyword>
<evidence type="ECO:0000256" key="5">
    <source>
        <dbReference type="ARBA" id="ARBA00023136"/>
    </source>
</evidence>
<feature type="transmembrane region" description="Helical" evidence="7">
    <location>
        <begin position="244"/>
        <end position="265"/>
    </location>
</feature>
<dbReference type="PANTHER" id="PTHR33885">
    <property type="entry name" value="PHAGE SHOCK PROTEIN C"/>
    <property type="match status" value="1"/>
</dbReference>
<sequence>MEPMTDQHDTRTAEPADAVPGAGRTGTGTVGAEAPAAEAQPRLRRDREHKVLGGVCAGLGRHCDMDPVIFRIVLALLGAVGGIGLIFYGFAWLLIPADGEDENEARRMLTGRVDGPALTALLFALVGSGVMLSMVNNAGVLTFASVLAVLLAGAGYWSKERRKDTPSPDPVAAQAAADAPPETQAPPVTRGPSWWRDPIVKDGTHEGGTGYLWGPAELSGVELPAKDPAGRSAQVLAPRRGPRWIGGWIFLLALAAGITGTAVALNEMGANPPLGTALTAGLACALAVLALGIAVSSFFGRTGAGSVLLALIIAGLLAGASALPKEITTNWVRTQWQPTAAADVRPAYDIGSGEGTLDLSKLDLKKDQTVTTSSKIGAGRIKVIVPYDATVKADVQVGVGDIQLPEGHARGDIDVSPDQRRSIVLRPPGDAKDGGGTIDLTLDVALGQAEVTRAAK</sequence>
<evidence type="ECO:0000313" key="10">
    <source>
        <dbReference type="Proteomes" id="UP000481109"/>
    </source>
</evidence>
<evidence type="ECO:0000256" key="2">
    <source>
        <dbReference type="ARBA" id="ARBA00022475"/>
    </source>
</evidence>
<dbReference type="Pfam" id="PF04024">
    <property type="entry name" value="PspC"/>
    <property type="match status" value="1"/>
</dbReference>
<feature type="region of interest" description="Disordered" evidence="6">
    <location>
        <begin position="160"/>
        <end position="199"/>
    </location>
</feature>
<keyword evidence="10" id="KW-1185">Reference proteome</keyword>
<keyword evidence="3 7" id="KW-0812">Transmembrane</keyword>
<feature type="transmembrane region" description="Helical" evidence="7">
    <location>
        <begin position="140"/>
        <end position="157"/>
    </location>
</feature>
<evidence type="ECO:0000313" key="9">
    <source>
        <dbReference type="EMBL" id="NGO77677.1"/>
    </source>
</evidence>
<feature type="region of interest" description="Disordered" evidence="6">
    <location>
        <begin position="1"/>
        <end position="43"/>
    </location>
</feature>
<evidence type="ECO:0000256" key="3">
    <source>
        <dbReference type="ARBA" id="ARBA00022692"/>
    </source>
</evidence>
<dbReference type="AlphaFoldDB" id="A0A6G4XLH4"/>
<proteinExistence type="predicted"/>
<comment type="subcellular location">
    <subcellularLocation>
        <location evidence="1">Cell membrane</location>
        <topology evidence="1">Single-pass membrane protein</topology>
    </subcellularLocation>
</comment>
<dbReference type="Proteomes" id="UP000481109">
    <property type="component" value="Unassembled WGS sequence"/>
</dbReference>
<dbReference type="PANTHER" id="PTHR33885:SF3">
    <property type="entry name" value="PHAGE SHOCK PROTEIN C"/>
    <property type="match status" value="1"/>
</dbReference>
<organism evidence="9 10">
    <name type="scientific">Streptomyces mesophilus</name>
    <dbReference type="NCBI Taxonomy" id="1775132"/>
    <lineage>
        <taxon>Bacteria</taxon>
        <taxon>Bacillati</taxon>
        <taxon>Actinomycetota</taxon>
        <taxon>Actinomycetes</taxon>
        <taxon>Kitasatosporales</taxon>
        <taxon>Streptomycetaceae</taxon>
        <taxon>Streptomyces</taxon>
    </lineage>
</organism>
<evidence type="ECO:0000256" key="4">
    <source>
        <dbReference type="ARBA" id="ARBA00022989"/>
    </source>
</evidence>
<comment type="caution">
    <text evidence="9">The sequence shown here is derived from an EMBL/GenBank/DDBJ whole genome shotgun (WGS) entry which is preliminary data.</text>
</comment>
<feature type="transmembrane region" description="Helical" evidence="7">
    <location>
        <begin position="306"/>
        <end position="323"/>
    </location>
</feature>
<dbReference type="InterPro" id="IPR052027">
    <property type="entry name" value="PspC"/>
</dbReference>
<reference evidence="9 10" key="1">
    <citation type="submission" date="2020-02" db="EMBL/GenBank/DDBJ databases">
        <title>Whole-genome analyses of novel actinobacteria.</title>
        <authorList>
            <person name="Sahin N."/>
            <person name="Tokatli A."/>
        </authorList>
    </citation>
    <scope>NUCLEOTIDE SEQUENCE [LARGE SCALE GENOMIC DNA]</scope>
    <source>
        <strain evidence="9 10">YC504</strain>
    </source>
</reference>
<feature type="transmembrane region" description="Helical" evidence="7">
    <location>
        <begin position="68"/>
        <end position="95"/>
    </location>
</feature>
<feature type="compositionally biased region" description="Basic and acidic residues" evidence="6">
    <location>
        <begin position="1"/>
        <end position="14"/>
    </location>
</feature>
<feature type="transmembrane region" description="Helical" evidence="7">
    <location>
        <begin position="116"/>
        <end position="134"/>
    </location>
</feature>